<proteinExistence type="predicted"/>
<gene>
    <name evidence="4" type="ORF">FRY97_15455</name>
</gene>
<dbReference type="InterPro" id="IPR001789">
    <property type="entry name" value="Sig_transdc_resp-reg_receiver"/>
</dbReference>
<evidence type="ECO:0000313" key="5">
    <source>
        <dbReference type="Proteomes" id="UP000321580"/>
    </source>
</evidence>
<evidence type="ECO:0000256" key="1">
    <source>
        <dbReference type="PROSITE-ProRule" id="PRU00169"/>
    </source>
</evidence>
<comment type="caution">
    <text evidence="4">The sequence shown here is derived from an EMBL/GenBank/DDBJ whole genome shotgun (WGS) entry which is preliminary data.</text>
</comment>
<name>A0A5C6RIC1_9BACT</name>
<protein>
    <submittedName>
        <fullName evidence="4">Response regulator transcription factor</fullName>
    </submittedName>
</protein>
<feature type="domain" description="Response regulatory" evidence="2">
    <location>
        <begin position="3"/>
        <end position="116"/>
    </location>
</feature>
<keyword evidence="1" id="KW-0597">Phosphoprotein</keyword>
<dbReference type="PROSITE" id="PS50110">
    <property type="entry name" value="RESPONSE_REGULATORY"/>
    <property type="match status" value="1"/>
</dbReference>
<accession>A0A5C6RIC1</accession>
<dbReference type="EMBL" id="VOOR01000035">
    <property type="protein sequence ID" value="TXB62178.1"/>
    <property type="molecule type" value="Genomic_DNA"/>
</dbReference>
<dbReference type="SUPFAM" id="SSF52172">
    <property type="entry name" value="CheY-like"/>
    <property type="match status" value="1"/>
</dbReference>
<evidence type="ECO:0000259" key="3">
    <source>
        <dbReference type="PROSITE" id="PS50930"/>
    </source>
</evidence>
<dbReference type="InterPro" id="IPR011006">
    <property type="entry name" value="CheY-like_superfamily"/>
</dbReference>
<dbReference type="InterPro" id="IPR046947">
    <property type="entry name" value="LytR-like"/>
</dbReference>
<evidence type="ECO:0000313" key="4">
    <source>
        <dbReference type="EMBL" id="TXB62178.1"/>
    </source>
</evidence>
<feature type="modified residue" description="4-aspartylphosphate" evidence="1">
    <location>
        <position position="55"/>
    </location>
</feature>
<organism evidence="4 5">
    <name type="scientific">Phaeodactylibacter luteus</name>
    <dbReference type="NCBI Taxonomy" id="1564516"/>
    <lineage>
        <taxon>Bacteria</taxon>
        <taxon>Pseudomonadati</taxon>
        <taxon>Bacteroidota</taxon>
        <taxon>Saprospiria</taxon>
        <taxon>Saprospirales</taxon>
        <taxon>Haliscomenobacteraceae</taxon>
        <taxon>Phaeodactylibacter</taxon>
    </lineage>
</organism>
<dbReference type="Pfam" id="PF04397">
    <property type="entry name" value="LytTR"/>
    <property type="match status" value="1"/>
</dbReference>
<feature type="domain" description="HTH LytTR-type" evidence="3">
    <location>
        <begin position="143"/>
        <end position="246"/>
    </location>
</feature>
<sequence length="253" mass="29197">MIKTVIIEDEINGLNNLKNMLREHCPGVEVIGAAQSLEEAESLFKLTTPDLAFLDISLPDGLIFQLLNRIRPVHFEIIFVTAYQKYAIKACEYSSIGYVMKPIDPDQLKEAVARVDLRRKPETDKRLELFNAYQKNPNAFNKLGISALDGIYFVHITDIVRCEAEDNYTHIFLKEGKKITASKTIKAFEDMLTPFNFYRVHKSHVINLNYMHKFVKGDGGYLIMDDNIQIEVSRRRRAAFMEQIKRYQEGMAL</sequence>
<dbReference type="PANTHER" id="PTHR37299">
    <property type="entry name" value="TRANSCRIPTIONAL REGULATOR-RELATED"/>
    <property type="match status" value="1"/>
</dbReference>
<dbReference type="RefSeq" id="WP_147168463.1">
    <property type="nucleotide sequence ID" value="NZ_VOOR01000035.1"/>
</dbReference>
<dbReference type="SMART" id="SM00850">
    <property type="entry name" value="LytTR"/>
    <property type="match status" value="1"/>
</dbReference>
<dbReference type="GO" id="GO:0003677">
    <property type="term" value="F:DNA binding"/>
    <property type="evidence" value="ECO:0007669"/>
    <property type="project" value="InterPro"/>
</dbReference>
<dbReference type="PANTHER" id="PTHR37299:SF1">
    <property type="entry name" value="STAGE 0 SPORULATION PROTEIN A HOMOLOG"/>
    <property type="match status" value="1"/>
</dbReference>
<reference evidence="4 5" key="1">
    <citation type="submission" date="2019-08" db="EMBL/GenBank/DDBJ databases">
        <title>Genome of Phaeodactylibacter luteus.</title>
        <authorList>
            <person name="Bowman J.P."/>
        </authorList>
    </citation>
    <scope>NUCLEOTIDE SEQUENCE [LARGE SCALE GENOMIC DNA]</scope>
    <source>
        <strain evidence="4 5">KCTC 42180</strain>
    </source>
</reference>
<dbReference type="OrthoDB" id="2168082at2"/>
<dbReference type="Gene3D" id="2.40.50.1020">
    <property type="entry name" value="LytTr DNA-binding domain"/>
    <property type="match status" value="1"/>
</dbReference>
<evidence type="ECO:0000259" key="2">
    <source>
        <dbReference type="PROSITE" id="PS50110"/>
    </source>
</evidence>
<dbReference type="Gene3D" id="3.40.50.2300">
    <property type="match status" value="1"/>
</dbReference>
<dbReference type="AlphaFoldDB" id="A0A5C6RIC1"/>
<dbReference type="Pfam" id="PF00072">
    <property type="entry name" value="Response_reg"/>
    <property type="match status" value="1"/>
</dbReference>
<dbReference type="PROSITE" id="PS50930">
    <property type="entry name" value="HTH_LYTTR"/>
    <property type="match status" value="1"/>
</dbReference>
<dbReference type="InterPro" id="IPR007492">
    <property type="entry name" value="LytTR_DNA-bd_dom"/>
</dbReference>
<dbReference type="Proteomes" id="UP000321580">
    <property type="component" value="Unassembled WGS sequence"/>
</dbReference>
<keyword evidence="5" id="KW-1185">Reference proteome</keyword>
<dbReference type="SMART" id="SM00448">
    <property type="entry name" value="REC"/>
    <property type="match status" value="1"/>
</dbReference>
<dbReference type="GO" id="GO:0000156">
    <property type="term" value="F:phosphorelay response regulator activity"/>
    <property type="evidence" value="ECO:0007669"/>
    <property type="project" value="InterPro"/>
</dbReference>